<dbReference type="AlphaFoldDB" id="A0A2T4VYA3"/>
<protein>
    <recommendedName>
        <fullName evidence="5">DUF3035 domain-containing protein</fullName>
    </recommendedName>
</protein>
<evidence type="ECO:0008006" key="5">
    <source>
        <dbReference type="Google" id="ProtNLM"/>
    </source>
</evidence>
<evidence type="ECO:0000256" key="1">
    <source>
        <dbReference type="SAM" id="MobiDB-lite"/>
    </source>
</evidence>
<dbReference type="PROSITE" id="PS51257">
    <property type="entry name" value="PROKAR_LIPOPROTEIN"/>
    <property type="match status" value="1"/>
</dbReference>
<keyword evidence="2" id="KW-0732">Signal</keyword>
<sequence>MNTKSKIAIAMIFSSMVIPNYAMAGGCCSVPKVDSPRINNPEETESANVQDFLPMVDMINESPVSEASPDVQSEPDLERIDNINAFMEAEDELNRGLSPESLLTRISTAVNVYSEDLTDLNQRREELGLPPDPEIETSLQELAMSDEELPAALSPASSPNYPAPR</sequence>
<feature type="signal peptide" evidence="2">
    <location>
        <begin position="1"/>
        <end position="24"/>
    </location>
</feature>
<feature type="chain" id="PRO_5015691357" description="DUF3035 domain-containing protein" evidence="2">
    <location>
        <begin position="25"/>
        <end position="165"/>
    </location>
</feature>
<evidence type="ECO:0000256" key="2">
    <source>
        <dbReference type="SAM" id="SignalP"/>
    </source>
</evidence>
<reference evidence="4" key="1">
    <citation type="submission" date="2018-02" db="EMBL/GenBank/DDBJ databases">
        <title>Genome sequence of Candidatus Liberibacter europaeus.</title>
        <authorList>
            <person name="Frampton R.A."/>
            <person name="Thompson S.M."/>
            <person name="David C."/>
            <person name="Addison S.M."/>
            <person name="Smith G.R."/>
        </authorList>
    </citation>
    <scope>NUCLEOTIDE SEQUENCE [LARGE SCALE GENOMIC DNA]</scope>
</reference>
<feature type="region of interest" description="Disordered" evidence="1">
    <location>
        <begin position="145"/>
        <end position="165"/>
    </location>
</feature>
<gene>
    <name evidence="3" type="ORF">C4617_02765</name>
</gene>
<dbReference type="EMBL" id="PSQJ01000002">
    <property type="protein sequence ID" value="PTL86746.1"/>
    <property type="molecule type" value="Genomic_DNA"/>
</dbReference>
<name>A0A2T4VYA3_9HYPH</name>
<dbReference type="Proteomes" id="UP000240811">
    <property type="component" value="Unassembled WGS sequence"/>
</dbReference>
<comment type="caution">
    <text evidence="3">The sequence shown here is derived from an EMBL/GenBank/DDBJ whole genome shotgun (WGS) entry which is preliminary data.</text>
</comment>
<evidence type="ECO:0000313" key="3">
    <source>
        <dbReference type="EMBL" id="PTL86746.1"/>
    </source>
</evidence>
<organism evidence="3 4">
    <name type="scientific">Candidatus Liberibacter europaeus</name>
    <dbReference type="NCBI Taxonomy" id="744859"/>
    <lineage>
        <taxon>Bacteria</taxon>
        <taxon>Pseudomonadati</taxon>
        <taxon>Pseudomonadota</taxon>
        <taxon>Alphaproteobacteria</taxon>
        <taxon>Hyphomicrobiales</taxon>
        <taxon>Rhizobiaceae</taxon>
        <taxon>Liberibacter</taxon>
    </lineage>
</organism>
<evidence type="ECO:0000313" key="4">
    <source>
        <dbReference type="Proteomes" id="UP000240811"/>
    </source>
</evidence>
<feature type="compositionally biased region" description="Polar residues" evidence="1">
    <location>
        <begin position="155"/>
        <end position="165"/>
    </location>
</feature>
<accession>A0A2T4VYA3</accession>
<proteinExistence type="predicted"/>